<name>A0A0J5M379_PLUGE</name>
<dbReference type="SUPFAM" id="SSF53067">
    <property type="entry name" value="Actin-like ATPase domain"/>
    <property type="match status" value="1"/>
</dbReference>
<evidence type="ECO:0000259" key="1">
    <source>
        <dbReference type="Pfam" id="PF04545"/>
    </source>
</evidence>
<dbReference type="PATRIC" id="fig|61647.15.peg.4834"/>
<dbReference type="InterPro" id="IPR043129">
    <property type="entry name" value="ATPase_NBD"/>
</dbReference>
<dbReference type="SUPFAM" id="SSF46785">
    <property type="entry name" value="Winged helix' DNA-binding domain"/>
    <property type="match status" value="1"/>
</dbReference>
<gene>
    <name evidence="2" type="ORF">ABW06_07975</name>
</gene>
<dbReference type="GO" id="GO:0006352">
    <property type="term" value="P:DNA-templated transcription initiation"/>
    <property type="evidence" value="ECO:0007669"/>
    <property type="project" value="InterPro"/>
</dbReference>
<sequence length="342" mass="37954">MLSSLNSTSQKILKLLCIAPQTQVQLAEKLNLSRSRVNQCIRLIRERGLICATCSNNQPLKLKAQKFYVLVIRLTLWESALYLYDCADIKNSVAIQQVERRQASAEQISAIECAISKLLQRQQLDIASVGALLMSTQGAVEQERGIILRSKLFPMTDFAAGEGLKKATGLPARIINVSYAEMLGLLRYTRERNLLAIMAGSGCVGVSIVIDGEIILGAGGLFPECVHLPYNGNLEGSLGEYTEHSVDALMFIIRSLAPLYNLKKIYLSGLTFEEHPELFKDVRSWLLGHDIAELRDVDIDFFPESGSVFRMNEVYLAAELAISHYTFSLPPADLGAFIRRAK</sequence>
<accession>A0A0J5M379</accession>
<dbReference type="GO" id="GO:0003700">
    <property type="term" value="F:DNA-binding transcription factor activity"/>
    <property type="evidence" value="ECO:0007669"/>
    <property type="project" value="InterPro"/>
</dbReference>
<proteinExistence type="predicted"/>
<dbReference type="Pfam" id="PF04545">
    <property type="entry name" value="Sigma70_r4"/>
    <property type="match status" value="1"/>
</dbReference>
<evidence type="ECO:0000313" key="2">
    <source>
        <dbReference type="EMBL" id="KMK14760.1"/>
    </source>
</evidence>
<dbReference type="InterPro" id="IPR007630">
    <property type="entry name" value="RNA_pol_sigma70_r4"/>
</dbReference>
<keyword evidence="3" id="KW-1185">Reference proteome</keyword>
<dbReference type="Gene3D" id="1.10.10.60">
    <property type="entry name" value="Homeodomain-like"/>
    <property type="match status" value="1"/>
</dbReference>
<dbReference type="Gene3D" id="3.30.420.40">
    <property type="match status" value="2"/>
</dbReference>
<evidence type="ECO:0000313" key="3">
    <source>
        <dbReference type="Proteomes" id="UP000036196"/>
    </source>
</evidence>
<organism evidence="2 3">
    <name type="scientific">Pluralibacter gergoviae</name>
    <name type="common">Enterobacter gergoviae</name>
    <dbReference type="NCBI Taxonomy" id="61647"/>
    <lineage>
        <taxon>Bacteria</taxon>
        <taxon>Pseudomonadati</taxon>
        <taxon>Pseudomonadota</taxon>
        <taxon>Gammaproteobacteria</taxon>
        <taxon>Enterobacterales</taxon>
        <taxon>Enterobacteriaceae</taxon>
        <taxon>Pluralibacter</taxon>
    </lineage>
</organism>
<protein>
    <recommendedName>
        <fullName evidence="1">RNA polymerase sigma-70 region 4 domain-containing protein</fullName>
    </recommendedName>
</protein>
<dbReference type="eggNOG" id="COG1940">
    <property type="taxonomic scope" value="Bacteria"/>
</dbReference>
<dbReference type="EMBL" id="LDZF01000006">
    <property type="protein sequence ID" value="KMK14760.1"/>
    <property type="molecule type" value="Genomic_DNA"/>
</dbReference>
<reference evidence="2 3" key="1">
    <citation type="submission" date="2015-05" db="EMBL/GenBank/DDBJ databases">
        <title>Genome sequences of Pluralibacter gergoviae.</title>
        <authorList>
            <person name="Greninger A.L."/>
            <person name="Miller S."/>
        </authorList>
    </citation>
    <scope>NUCLEOTIDE SEQUENCE [LARGE SCALE GENOMIC DNA]</scope>
    <source>
        <strain evidence="2 3">JS81F13</strain>
    </source>
</reference>
<dbReference type="AlphaFoldDB" id="A0A0J5M379"/>
<dbReference type="CDD" id="cd23763">
    <property type="entry name" value="ASKHA_ATPase_ROK"/>
    <property type="match status" value="1"/>
</dbReference>
<dbReference type="InterPro" id="IPR000600">
    <property type="entry name" value="ROK"/>
</dbReference>
<dbReference type="Pfam" id="PF00480">
    <property type="entry name" value="ROK"/>
    <property type="match status" value="1"/>
</dbReference>
<dbReference type="RefSeq" id="WP_048278626.1">
    <property type="nucleotide sequence ID" value="NZ_LDZF01000006.1"/>
</dbReference>
<comment type="caution">
    <text evidence="2">The sequence shown here is derived from an EMBL/GenBank/DDBJ whole genome shotgun (WGS) entry which is preliminary data.</text>
</comment>
<feature type="domain" description="RNA polymerase sigma-70 region 4" evidence="1">
    <location>
        <begin position="2"/>
        <end position="42"/>
    </location>
</feature>
<dbReference type="Proteomes" id="UP000036196">
    <property type="component" value="Unassembled WGS sequence"/>
</dbReference>
<dbReference type="InterPro" id="IPR036390">
    <property type="entry name" value="WH_DNA-bd_sf"/>
</dbReference>
<dbReference type="STRING" id="61647.LG71_06060"/>